<dbReference type="AlphaFoldDB" id="A0AA48M689"/>
<accession>A0AA48M689</accession>
<dbReference type="PROSITE" id="PS51898">
    <property type="entry name" value="TYR_RECOMBINASE"/>
    <property type="match status" value="1"/>
</dbReference>
<dbReference type="PANTHER" id="PTHR30349">
    <property type="entry name" value="PHAGE INTEGRASE-RELATED"/>
    <property type="match status" value="1"/>
</dbReference>
<keyword evidence="1" id="KW-0238">DNA-binding</keyword>
<dbReference type="Pfam" id="PF00589">
    <property type="entry name" value="Phage_integrase"/>
    <property type="match status" value="1"/>
</dbReference>
<evidence type="ECO:0000313" key="4">
    <source>
        <dbReference type="EMBL" id="CAJ0882666.1"/>
    </source>
</evidence>
<feature type="domain" description="Tyr recombinase" evidence="3">
    <location>
        <begin position="4"/>
        <end position="189"/>
    </location>
</feature>
<dbReference type="GO" id="GO:0015074">
    <property type="term" value="P:DNA integration"/>
    <property type="evidence" value="ECO:0007669"/>
    <property type="project" value="InterPro"/>
</dbReference>
<dbReference type="InterPro" id="IPR002104">
    <property type="entry name" value="Integrase_catalytic"/>
</dbReference>
<dbReference type="InterPro" id="IPR011010">
    <property type="entry name" value="DNA_brk_join_enz"/>
</dbReference>
<evidence type="ECO:0000259" key="3">
    <source>
        <dbReference type="PROSITE" id="PS51898"/>
    </source>
</evidence>
<dbReference type="CDD" id="cd00397">
    <property type="entry name" value="DNA_BRE_C"/>
    <property type="match status" value="1"/>
</dbReference>
<dbReference type="EMBL" id="OY288114">
    <property type="protein sequence ID" value="CAJ0882666.1"/>
    <property type="molecule type" value="Genomic_DNA"/>
</dbReference>
<evidence type="ECO:0000256" key="1">
    <source>
        <dbReference type="ARBA" id="ARBA00023125"/>
    </source>
</evidence>
<dbReference type="GO" id="GO:0006310">
    <property type="term" value="P:DNA recombination"/>
    <property type="evidence" value="ECO:0007669"/>
    <property type="project" value="UniProtKB-KW"/>
</dbReference>
<reference evidence="4" key="1">
    <citation type="submission" date="2023-07" db="EMBL/GenBank/DDBJ databases">
        <authorList>
            <person name="Pelsma A.J. K."/>
        </authorList>
    </citation>
    <scope>NUCLEOTIDE SEQUENCE</scope>
</reference>
<proteinExistence type="predicted"/>
<evidence type="ECO:0000256" key="2">
    <source>
        <dbReference type="ARBA" id="ARBA00023172"/>
    </source>
</evidence>
<dbReference type="PANTHER" id="PTHR30349:SF41">
    <property type="entry name" value="INTEGRASE_RECOMBINASE PROTEIN MJ0367-RELATED"/>
    <property type="match status" value="1"/>
</dbReference>
<sequence length="191" mass="21257">MLGKQAKIISKETLDRMLDYASETRQPERDAVIVLLSVKAGLRACEIAGLEWPMVMTDNGDISDLIDIRNAIAKKGSGRRIPMHPELKRALTDLWRARTSDTHIVASNRGGPMRPNSIVNWFVAMFHELDLQGCSSHSGRRTFITAAAKNVHRAGGSLRDVQLLAGHQSIETTQRYIDGDTQSQRRLVSLL</sequence>
<dbReference type="Gene3D" id="1.10.443.10">
    <property type="entry name" value="Intergrase catalytic core"/>
    <property type="match status" value="1"/>
</dbReference>
<dbReference type="GO" id="GO:0003677">
    <property type="term" value="F:DNA binding"/>
    <property type="evidence" value="ECO:0007669"/>
    <property type="project" value="UniProtKB-KW"/>
</dbReference>
<dbReference type="InterPro" id="IPR050090">
    <property type="entry name" value="Tyrosine_recombinase_XerCD"/>
</dbReference>
<name>A0AA48M689_9ZZZZ</name>
<keyword evidence="2" id="KW-0233">DNA recombination</keyword>
<gene>
    <name evidence="4" type="ORF">AMST5_03358</name>
</gene>
<dbReference type="InterPro" id="IPR013762">
    <property type="entry name" value="Integrase-like_cat_sf"/>
</dbReference>
<organism evidence="4">
    <name type="scientific">freshwater sediment metagenome</name>
    <dbReference type="NCBI Taxonomy" id="556182"/>
    <lineage>
        <taxon>unclassified sequences</taxon>
        <taxon>metagenomes</taxon>
        <taxon>ecological metagenomes</taxon>
    </lineage>
</organism>
<protein>
    <recommendedName>
        <fullName evidence="3">Tyr recombinase domain-containing protein</fullName>
    </recommendedName>
</protein>
<dbReference type="SUPFAM" id="SSF56349">
    <property type="entry name" value="DNA breaking-rejoining enzymes"/>
    <property type="match status" value="1"/>
</dbReference>